<evidence type="ECO:0000313" key="1">
    <source>
        <dbReference type="EMBL" id="CAI9618526.1"/>
    </source>
</evidence>
<sequence>MYTDHQGTDDQCALMISVVPEVPPVSVHQCQQSVLISATCQCPSVPHQCHISVH</sequence>
<accession>A0ABN9HF39</accession>
<gene>
    <name evidence="1" type="ORF">SPARVUS_LOCUS15693779</name>
</gene>
<dbReference type="EMBL" id="CATNWA010020470">
    <property type="protein sequence ID" value="CAI9618526.1"/>
    <property type="molecule type" value="Genomic_DNA"/>
</dbReference>
<protein>
    <submittedName>
        <fullName evidence="1">Uncharacterized protein</fullName>
    </submittedName>
</protein>
<dbReference type="Proteomes" id="UP001162483">
    <property type="component" value="Unassembled WGS sequence"/>
</dbReference>
<comment type="caution">
    <text evidence="1">The sequence shown here is derived from an EMBL/GenBank/DDBJ whole genome shotgun (WGS) entry which is preliminary data.</text>
</comment>
<organism evidence="1 2">
    <name type="scientific">Staurois parvus</name>
    <dbReference type="NCBI Taxonomy" id="386267"/>
    <lineage>
        <taxon>Eukaryota</taxon>
        <taxon>Metazoa</taxon>
        <taxon>Chordata</taxon>
        <taxon>Craniata</taxon>
        <taxon>Vertebrata</taxon>
        <taxon>Euteleostomi</taxon>
        <taxon>Amphibia</taxon>
        <taxon>Batrachia</taxon>
        <taxon>Anura</taxon>
        <taxon>Neobatrachia</taxon>
        <taxon>Ranoidea</taxon>
        <taxon>Ranidae</taxon>
        <taxon>Staurois</taxon>
    </lineage>
</organism>
<reference evidence="1" key="1">
    <citation type="submission" date="2023-05" db="EMBL/GenBank/DDBJ databases">
        <authorList>
            <person name="Stuckert A."/>
        </authorList>
    </citation>
    <scope>NUCLEOTIDE SEQUENCE</scope>
</reference>
<proteinExistence type="predicted"/>
<keyword evidence="2" id="KW-1185">Reference proteome</keyword>
<name>A0ABN9HF39_9NEOB</name>
<evidence type="ECO:0000313" key="2">
    <source>
        <dbReference type="Proteomes" id="UP001162483"/>
    </source>
</evidence>